<dbReference type="Proteomes" id="UP000321638">
    <property type="component" value="Unassembled WGS sequence"/>
</dbReference>
<protein>
    <submittedName>
        <fullName evidence="1">DUF2303 family protein</fullName>
    </submittedName>
</protein>
<sequence length="338" mass="37651">MQESQPALADLRQLAEFIQQNTRVPQTISVSRGTSDGAVAMLVPKGYALEDVKPILDAFRTRPERREGTAKLTDMASFTAWVNRHRDDGSVVFCKDNINDPSLLAIIDYDMAGPEQAALTYPRVDDGDDVIDEPGHRARNGKHRAMYTFPKSRVFEAWRNASGKPMDQGEFAAFLEQRLVDVLPPPTSVYADGREESALADPEIRKLIATLDKKLATPGDLARFARGIQITAGRMAKQELNRDTGEATVVYQEEHQGEGADKVKVPNLFLIAIPVLQNDPEAWLIAVHLRYRMAGSSVKWIVELHELERVWERVLAHACQTVEQATTITPLRGWPTAG</sequence>
<dbReference type="InterPro" id="IPR019276">
    <property type="entry name" value="DUF2303"/>
</dbReference>
<dbReference type="EMBL" id="VDUZ01000065">
    <property type="protein sequence ID" value="TXL70138.1"/>
    <property type="molecule type" value="Genomic_DNA"/>
</dbReference>
<evidence type="ECO:0000313" key="1">
    <source>
        <dbReference type="EMBL" id="TXL70138.1"/>
    </source>
</evidence>
<gene>
    <name evidence="1" type="ORF">FHP25_36050</name>
</gene>
<accession>A0A5C8PA76</accession>
<dbReference type="RefSeq" id="WP_147851862.1">
    <property type="nucleotide sequence ID" value="NZ_VDUZ01000065.1"/>
</dbReference>
<dbReference type="AlphaFoldDB" id="A0A5C8PA76"/>
<organism evidence="1 2">
    <name type="scientific">Vineibacter terrae</name>
    <dbReference type="NCBI Taxonomy" id="2586908"/>
    <lineage>
        <taxon>Bacteria</taxon>
        <taxon>Pseudomonadati</taxon>
        <taxon>Pseudomonadota</taxon>
        <taxon>Alphaproteobacteria</taxon>
        <taxon>Hyphomicrobiales</taxon>
        <taxon>Vineibacter</taxon>
    </lineage>
</organism>
<comment type="caution">
    <text evidence="1">The sequence shown here is derived from an EMBL/GenBank/DDBJ whole genome shotgun (WGS) entry which is preliminary data.</text>
</comment>
<keyword evidence="2" id="KW-1185">Reference proteome</keyword>
<evidence type="ECO:0000313" key="2">
    <source>
        <dbReference type="Proteomes" id="UP000321638"/>
    </source>
</evidence>
<proteinExistence type="predicted"/>
<name>A0A5C8PA76_9HYPH</name>
<dbReference type="Pfam" id="PF10065">
    <property type="entry name" value="DUF2303"/>
    <property type="match status" value="1"/>
</dbReference>
<reference evidence="1 2" key="1">
    <citation type="submission" date="2019-06" db="EMBL/GenBank/DDBJ databases">
        <title>New taxonomy in bacterial strain CC-CFT640, isolated from vineyard.</title>
        <authorList>
            <person name="Lin S.-Y."/>
            <person name="Tsai C.-F."/>
            <person name="Young C.-C."/>
        </authorList>
    </citation>
    <scope>NUCLEOTIDE SEQUENCE [LARGE SCALE GENOMIC DNA]</scope>
    <source>
        <strain evidence="1 2">CC-CFT640</strain>
    </source>
</reference>
<dbReference type="OrthoDB" id="7346200at2"/>